<proteinExistence type="predicted"/>
<dbReference type="Proteomes" id="UP000001876">
    <property type="component" value="Unassembled WGS sequence"/>
</dbReference>
<name>C1MIK0_MICPC</name>
<keyword evidence="2" id="KW-0732">Signal</keyword>
<dbReference type="AlphaFoldDB" id="C1MIK0"/>
<feature type="compositionally biased region" description="Low complexity" evidence="1">
    <location>
        <begin position="23"/>
        <end position="33"/>
    </location>
</feature>
<evidence type="ECO:0000313" key="4">
    <source>
        <dbReference type="Proteomes" id="UP000001876"/>
    </source>
</evidence>
<evidence type="ECO:0000256" key="2">
    <source>
        <dbReference type="SAM" id="SignalP"/>
    </source>
</evidence>
<dbReference type="EMBL" id="GG663735">
    <property type="protein sequence ID" value="EEH60933.1"/>
    <property type="molecule type" value="Genomic_DNA"/>
</dbReference>
<sequence>MRLFLASCVLLALGADLVAAGPAASASASAPPRDGARRGRGRARGRAAPAQILRDADADADADADVVVAQQAAGPASSPTLATPIFDPTTQDIGDASAFIEDARRRAERIASDEVRDAVNDLYAPILDRDYPDAGEGDGDGFTPRGFSRWLRRGREGDRASFGPSRPVIGESVVDALELSDDILSLTAPGAASAAESGFDALAEVAGDAAAAPAAETENDPDADPAGFDLSDLATTQPTPSELEAIAGSAQIASKVAAAMNNAATAAYQRATTPEQRAAVKDAAASAAAATIQKTLEMQATAPVGRYVPGDSQWGVDATFKAREVLDAVYRAQRERAFGGDGARRSGGGAGGEPSFDRAGVYNPAGDGDAFVAEVWRQMRLGREMEGEA</sequence>
<feature type="chain" id="PRO_5002911927" evidence="2">
    <location>
        <begin position="21"/>
        <end position="389"/>
    </location>
</feature>
<dbReference type="GeneID" id="9680866"/>
<feature type="signal peptide" evidence="2">
    <location>
        <begin position="1"/>
        <end position="20"/>
    </location>
</feature>
<dbReference type="OMA" id="YRNAPTH"/>
<dbReference type="RefSeq" id="XP_003055681.1">
    <property type="nucleotide sequence ID" value="XM_003055635.1"/>
</dbReference>
<feature type="region of interest" description="Disordered" evidence="1">
    <location>
        <begin position="210"/>
        <end position="236"/>
    </location>
</feature>
<feature type="region of interest" description="Disordered" evidence="1">
    <location>
        <begin position="339"/>
        <end position="362"/>
    </location>
</feature>
<dbReference type="KEGG" id="mpp:MICPUCDRAFT_50596"/>
<evidence type="ECO:0000256" key="1">
    <source>
        <dbReference type="SAM" id="MobiDB-lite"/>
    </source>
</evidence>
<organism evidence="4">
    <name type="scientific">Micromonas pusilla (strain CCMP1545)</name>
    <name type="common">Picoplanktonic green alga</name>
    <dbReference type="NCBI Taxonomy" id="564608"/>
    <lineage>
        <taxon>Eukaryota</taxon>
        <taxon>Viridiplantae</taxon>
        <taxon>Chlorophyta</taxon>
        <taxon>Mamiellophyceae</taxon>
        <taxon>Mamiellales</taxon>
        <taxon>Mamiellaceae</taxon>
        <taxon>Micromonas</taxon>
    </lineage>
</organism>
<feature type="region of interest" description="Disordered" evidence="1">
    <location>
        <begin position="23"/>
        <end position="50"/>
    </location>
</feature>
<keyword evidence="4" id="KW-1185">Reference proteome</keyword>
<protein>
    <submittedName>
        <fullName evidence="3">Predicted protein</fullName>
    </submittedName>
</protein>
<accession>C1MIK0</accession>
<gene>
    <name evidence="3" type="ORF">MICPUCDRAFT_50596</name>
</gene>
<evidence type="ECO:0000313" key="3">
    <source>
        <dbReference type="EMBL" id="EEH60933.1"/>
    </source>
</evidence>
<reference evidence="3 4" key="1">
    <citation type="journal article" date="2009" name="Science">
        <title>Green evolution and dynamic adaptations revealed by genomes of the marine picoeukaryotes Micromonas.</title>
        <authorList>
            <person name="Worden A.Z."/>
            <person name="Lee J.H."/>
            <person name="Mock T."/>
            <person name="Rouze P."/>
            <person name="Simmons M.P."/>
            <person name="Aerts A.L."/>
            <person name="Allen A.E."/>
            <person name="Cuvelier M.L."/>
            <person name="Derelle E."/>
            <person name="Everett M.V."/>
            <person name="Foulon E."/>
            <person name="Grimwood J."/>
            <person name="Gundlach H."/>
            <person name="Henrissat B."/>
            <person name="Napoli C."/>
            <person name="McDonald S.M."/>
            <person name="Parker M.S."/>
            <person name="Rombauts S."/>
            <person name="Salamov A."/>
            <person name="Von Dassow P."/>
            <person name="Badger J.H."/>
            <person name="Coutinho P.M."/>
            <person name="Demir E."/>
            <person name="Dubchak I."/>
            <person name="Gentemann C."/>
            <person name="Eikrem W."/>
            <person name="Gready J.E."/>
            <person name="John U."/>
            <person name="Lanier W."/>
            <person name="Lindquist E.A."/>
            <person name="Lucas S."/>
            <person name="Mayer K.F."/>
            <person name="Moreau H."/>
            <person name="Not F."/>
            <person name="Otillar R."/>
            <person name="Panaud O."/>
            <person name="Pangilinan J."/>
            <person name="Paulsen I."/>
            <person name="Piegu B."/>
            <person name="Poliakov A."/>
            <person name="Robbens S."/>
            <person name="Schmutz J."/>
            <person name="Toulza E."/>
            <person name="Wyss T."/>
            <person name="Zelensky A."/>
            <person name="Zhou K."/>
            <person name="Armbrust E.V."/>
            <person name="Bhattacharya D."/>
            <person name="Goodenough U.W."/>
            <person name="Van de Peer Y."/>
            <person name="Grigoriev I.V."/>
        </authorList>
    </citation>
    <scope>NUCLEOTIDE SEQUENCE [LARGE SCALE GENOMIC DNA]</scope>
    <source>
        <strain evidence="3 4">CCMP1545</strain>
    </source>
</reference>